<dbReference type="Proteomes" id="UP000829398">
    <property type="component" value="Chromosome 7"/>
</dbReference>
<evidence type="ECO:0000313" key="1">
    <source>
        <dbReference type="EMBL" id="KAH9716573.1"/>
    </source>
</evidence>
<sequence>MSDPKVLNATIPNKMVLIFLSTRAVYVLLRPLHQTTIMAQIIGGALMGPSLLREIPYLDGLFPMGSRYVLRTFAEFGMILHAFVLGVQIDLGLVKHIRKRAVIIGITSTLLPLVFGLSSFRIVQRISHLDDETASSIAASVVVNSMTSLVVITGLLKELKMLNSELGRLAASITIVSHIFGWSASMILLSVRDSQDNLTTIKPLYITLVVIVYYIIVIFLVRPLTMRIVSKNSEEESMNQNHFIITICIVLVTTILGTLVGQNSILTAFFFGLCLPDGPPLGTQLVQKLDFFTSGFLLPVFCAISGIRMELYLINEKSFIKIEFIILMSYLGKFTGVMVPSLFFGMSFLKASCLALIMCCRGIAEIAVYCMWKDRKIITNQIFAILITNMVIITGISTTIVGYFYDPSRRYKLDVRRAICKSKQNSLRILVCIHKEQNVNPLISLLEVSNPTRNSPIAAFVLQLMELKGSVTAFLKPHHQQTKREAASSTQLINAFSQFQRCYYGNVVVQHFTTIAPYATMHDDVCTLALDKRVVIIIVPFHKQWGVGGMLESTDLSIRALNRNVLHKAPCSVGILVHRGQNKSNRPVYTGELLYHIVMLFIGGADDREALAYSRRMAEHPNTSLTVVWFITTDQNRPSTEMPDDHEADNQAFDEFKDSMVGNKIIFREEIVKDGIGTTQVIQAFTETFDLFIVGKNHDPCSKATLGLSEWIEYPELGILGDTLVNSNDEFSVLVVQQQPKESRHELKSIQ</sequence>
<dbReference type="EMBL" id="CM039176">
    <property type="protein sequence ID" value="KAH9716573.1"/>
    <property type="molecule type" value="Genomic_DNA"/>
</dbReference>
<keyword evidence="2" id="KW-1185">Reference proteome</keyword>
<name>A0ACB8JG48_CITSI</name>
<evidence type="ECO:0000313" key="2">
    <source>
        <dbReference type="Proteomes" id="UP000829398"/>
    </source>
</evidence>
<gene>
    <name evidence="1" type="ORF">KPL71_021507</name>
</gene>
<accession>A0ACB8JG48</accession>
<reference evidence="2" key="1">
    <citation type="journal article" date="2023" name="Hortic. Res.">
        <title>A chromosome-level phased genome enabling allele-level studies in sweet orange: a case study on citrus Huanglongbing tolerance.</title>
        <authorList>
            <person name="Wu B."/>
            <person name="Yu Q."/>
            <person name="Deng Z."/>
            <person name="Duan Y."/>
            <person name="Luo F."/>
            <person name="Gmitter F. Jr."/>
        </authorList>
    </citation>
    <scope>NUCLEOTIDE SEQUENCE [LARGE SCALE GENOMIC DNA]</scope>
    <source>
        <strain evidence="2">cv. Valencia</strain>
    </source>
</reference>
<organism evidence="1 2">
    <name type="scientific">Citrus sinensis</name>
    <name type="common">Sweet orange</name>
    <name type="synonym">Citrus aurantium var. sinensis</name>
    <dbReference type="NCBI Taxonomy" id="2711"/>
    <lineage>
        <taxon>Eukaryota</taxon>
        <taxon>Viridiplantae</taxon>
        <taxon>Streptophyta</taxon>
        <taxon>Embryophyta</taxon>
        <taxon>Tracheophyta</taxon>
        <taxon>Spermatophyta</taxon>
        <taxon>Magnoliopsida</taxon>
        <taxon>eudicotyledons</taxon>
        <taxon>Gunneridae</taxon>
        <taxon>Pentapetalae</taxon>
        <taxon>rosids</taxon>
        <taxon>malvids</taxon>
        <taxon>Sapindales</taxon>
        <taxon>Rutaceae</taxon>
        <taxon>Aurantioideae</taxon>
        <taxon>Citrus</taxon>
    </lineage>
</organism>
<proteinExistence type="predicted"/>
<protein>
    <submittedName>
        <fullName evidence="1">Cation/H(+) antiporter 14</fullName>
    </submittedName>
</protein>
<comment type="caution">
    <text evidence="1">The sequence shown here is derived from an EMBL/GenBank/DDBJ whole genome shotgun (WGS) entry which is preliminary data.</text>
</comment>